<feature type="region of interest" description="Disordered" evidence="1">
    <location>
        <begin position="301"/>
        <end position="320"/>
    </location>
</feature>
<evidence type="ECO:0000256" key="3">
    <source>
        <dbReference type="SAM" id="SignalP"/>
    </source>
</evidence>
<feature type="chain" id="PRO_5040148550" evidence="3">
    <location>
        <begin position="20"/>
        <end position="320"/>
    </location>
</feature>
<proteinExistence type="predicted"/>
<protein>
    <submittedName>
        <fullName evidence="4">Uncharacterized protein</fullName>
    </submittedName>
</protein>
<feature type="transmembrane region" description="Helical" evidence="2">
    <location>
        <begin position="66"/>
        <end position="87"/>
    </location>
</feature>
<name>A0A9P7GWI6_9AGAR</name>
<comment type="caution">
    <text evidence="4">The sequence shown here is derived from an EMBL/GenBank/DDBJ whole genome shotgun (WGS) entry which is preliminary data.</text>
</comment>
<feature type="region of interest" description="Disordered" evidence="1">
    <location>
        <begin position="260"/>
        <end position="288"/>
    </location>
</feature>
<feature type="signal peptide" evidence="3">
    <location>
        <begin position="1"/>
        <end position="19"/>
    </location>
</feature>
<keyword evidence="2" id="KW-1133">Transmembrane helix</keyword>
<evidence type="ECO:0000256" key="1">
    <source>
        <dbReference type="SAM" id="MobiDB-lite"/>
    </source>
</evidence>
<reference evidence="4" key="1">
    <citation type="submission" date="2021-02" db="EMBL/GenBank/DDBJ databases">
        <authorList>
            <person name="Nieuwenhuis M."/>
            <person name="Van De Peppel L.J.J."/>
        </authorList>
    </citation>
    <scope>NUCLEOTIDE SEQUENCE</scope>
    <source>
        <strain evidence="4">D49</strain>
    </source>
</reference>
<dbReference type="PROSITE" id="PS51257">
    <property type="entry name" value="PROKAR_LIPOPROTEIN"/>
    <property type="match status" value="1"/>
</dbReference>
<keyword evidence="3" id="KW-0732">Signal</keyword>
<keyword evidence="5" id="KW-1185">Reference proteome</keyword>
<evidence type="ECO:0000313" key="4">
    <source>
        <dbReference type="EMBL" id="KAG5654162.1"/>
    </source>
</evidence>
<dbReference type="EMBL" id="JABCKI010000018">
    <property type="protein sequence ID" value="KAG5654162.1"/>
    <property type="molecule type" value="Genomic_DNA"/>
</dbReference>
<dbReference type="Proteomes" id="UP000717328">
    <property type="component" value="Unassembled WGS sequence"/>
</dbReference>
<reference evidence="4" key="2">
    <citation type="submission" date="2021-10" db="EMBL/GenBank/DDBJ databases">
        <title>Phylogenomics reveals ancestral predisposition of the termite-cultivated fungus Termitomyces towards a domesticated lifestyle.</title>
        <authorList>
            <person name="Auxier B."/>
            <person name="Grum-Grzhimaylo A."/>
            <person name="Cardenas M.E."/>
            <person name="Lodge J.D."/>
            <person name="Laessoe T."/>
            <person name="Pedersen O."/>
            <person name="Smith M.E."/>
            <person name="Kuyper T.W."/>
            <person name="Franco-Molano E.A."/>
            <person name="Baroni T.J."/>
            <person name="Aanen D.K."/>
        </authorList>
    </citation>
    <scope>NUCLEOTIDE SEQUENCE</scope>
    <source>
        <strain evidence="4">D49</strain>
    </source>
</reference>
<organism evidence="4 5">
    <name type="scientific">Sphagnurus paluster</name>
    <dbReference type="NCBI Taxonomy" id="117069"/>
    <lineage>
        <taxon>Eukaryota</taxon>
        <taxon>Fungi</taxon>
        <taxon>Dikarya</taxon>
        <taxon>Basidiomycota</taxon>
        <taxon>Agaricomycotina</taxon>
        <taxon>Agaricomycetes</taxon>
        <taxon>Agaricomycetidae</taxon>
        <taxon>Agaricales</taxon>
        <taxon>Tricholomatineae</taxon>
        <taxon>Lyophyllaceae</taxon>
        <taxon>Sphagnurus</taxon>
    </lineage>
</organism>
<evidence type="ECO:0000256" key="2">
    <source>
        <dbReference type="SAM" id="Phobius"/>
    </source>
</evidence>
<evidence type="ECO:0000313" key="5">
    <source>
        <dbReference type="Proteomes" id="UP000717328"/>
    </source>
</evidence>
<feature type="compositionally biased region" description="Basic and acidic residues" evidence="1">
    <location>
        <begin position="309"/>
        <end position="320"/>
    </location>
</feature>
<accession>A0A9P7GWI6</accession>
<gene>
    <name evidence="4" type="ORF">H0H81_006874</name>
</gene>
<keyword evidence="2" id="KW-0812">Transmembrane</keyword>
<keyword evidence="2" id="KW-0472">Membrane</keyword>
<dbReference type="AlphaFoldDB" id="A0A9P7GWI6"/>
<dbReference type="OrthoDB" id="3068153at2759"/>
<sequence length="320" mass="34971">MRSSLAFFILAASGRPSLVSIISAACAHPLHRSDDTTNIRPHEHLSKRHAPSQHHIPNESFLTPTIIISFILFLLFTASIISLICYGPEIRLFIQRKLGRIHGRAEPKRVPTAETDTDIEAPPSYGFGFDGLTAAEMQIQLYEEEKRATAITTPCRRTRSQGKSKPKSECSEVFIPLPVSSPSLVLKHHSEPPLSPIEVIWNHEDLGGALGYAQLLHLDYPVKSMSPSVSESGESSTTMDSDPCAIAGSRGPLYSQPEALVAVSQQSSVSKDSAPRLEPSVPKQPDLREYLGSALPFDYSVSAEGEDLTEPRDDTEITSC</sequence>